<evidence type="ECO:0000313" key="2">
    <source>
        <dbReference type="Proteomes" id="UP000503440"/>
    </source>
</evidence>
<dbReference type="RefSeq" id="WP_163146666.1">
    <property type="nucleotide sequence ID" value="NZ_CP044458.1"/>
</dbReference>
<name>A0A6C0Y768_9GAMM</name>
<accession>A0A6C0Y768</accession>
<dbReference type="EMBL" id="CP044458">
    <property type="protein sequence ID" value="QIC72107.1"/>
    <property type="molecule type" value="Genomic_DNA"/>
</dbReference>
<dbReference type="AlphaFoldDB" id="A0A6C0Y768"/>
<geneLocation type="plasmid" evidence="2">
    <name>pb18-3</name>
</geneLocation>
<reference evidence="1 2" key="1">
    <citation type="submission" date="2019-09" db="EMBL/GenBank/DDBJ databases">
        <title>Non-baumannii Acinetobacter spp. carrying blaNDM-1 isolated in China.</title>
        <authorList>
            <person name="Cui C."/>
            <person name="Chen C."/>
            <person name="Sun J."/>
            <person name="Liu Y."/>
        </authorList>
    </citation>
    <scope>NUCLEOTIDE SEQUENCE [LARGE SCALE GENOMIC DNA]</scope>
    <source>
        <strain evidence="1 2">B18</strain>
        <plasmid evidence="2">pb18-3</plasmid>
    </source>
</reference>
<dbReference type="Proteomes" id="UP000503440">
    <property type="component" value="Plasmid pB18-3"/>
</dbReference>
<gene>
    <name evidence="1" type="ORF">FSC09_17260</name>
</gene>
<organism evidence="1 2">
    <name type="scientific">Acinetobacter indicus</name>
    <dbReference type="NCBI Taxonomy" id="756892"/>
    <lineage>
        <taxon>Bacteria</taxon>
        <taxon>Pseudomonadati</taxon>
        <taxon>Pseudomonadota</taxon>
        <taxon>Gammaproteobacteria</taxon>
        <taxon>Moraxellales</taxon>
        <taxon>Moraxellaceae</taxon>
        <taxon>Acinetobacter</taxon>
    </lineage>
</organism>
<evidence type="ECO:0000313" key="1">
    <source>
        <dbReference type="EMBL" id="QIC72107.1"/>
    </source>
</evidence>
<protein>
    <submittedName>
        <fullName evidence="1">Uncharacterized protein</fullName>
    </submittedName>
</protein>
<proteinExistence type="predicted"/>
<sequence length="84" mass="9687">MTELRGEIPVERIVADHLENKCISLNDALNELNLDKNLADDTNFCMQLDFHILCCVDCGYWYLPCMMTENYKGEEVCEDCSESD</sequence>
<keyword evidence="1" id="KW-0614">Plasmid</keyword>